<dbReference type="PROSITE" id="PS50977">
    <property type="entry name" value="HTH_TETR_2"/>
    <property type="match status" value="1"/>
</dbReference>
<dbReference type="InterPro" id="IPR001647">
    <property type="entry name" value="HTH_TetR"/>
</dbReference>
<comment type="caution">
    <text evidence="6">The sequence shown here is derived from an EMBL/GenBank/DDBJ whole genome shotgun (WGS) entry which is preliminary data.</text>
</comment>
<evidence type="ECO:0000313" key="7">
    <source>
        <dbReference type="Proteomes" id="UP000810292"/>
    </source>
</evidence>
<dbReference type="InterPro" id="IPR009057">
    <property type="entry name" value="Homeodomain-like_sf"/>
</dbReference>
<evidence type="ECO:0000256" key="1">
    <source>
        <dbReference type="ARBA" id="ARBA00023015"/>
    </source>
</evidence>
<dbReference type="GO" id="GO:0000976">
    <property type="term" value="F:transcription cis-regulatory region binding"/>
    <property type="evidence" value="ECO:0007669"/>
    <property type="project" value="TreeGrafter"/>
</dbReference>
<dbReference type="Gene3D" id="1.10.357.10">
    <property type="entry name" value="Tetracycline Repressor, domain 2"/>
    <property type="match status" value="1"/>
</dbReference>
<organism evidence="6 7">
    <name type="scientific">Candidatus Ornithospirochaeta stercoravium</name>
    <dbReference type="NCBI Taxonomy" id="2840897"/>
    <lineage>
        <taxon>Bacteria</taxon>
        <taxon>Pseudomonadati</taxon>
        <taxon>Spirochaetota</taxon>
        <taxon>Spirochaetia</taxon>
        <taxon>Spirochaetales</taxon>
        <taxon>Spirochaetaceae</taxon>
        <taxon>Spirochaetaceae incertae sedis</taxon>
        <taxon>Candidatus Ornithospirochaeta</taxon>
    </lineage>
</organism>
<dbReference type="PRINTS" id="PR00455">
    <property type="entry name" value="HTHTETR"/>
</dbReference>
<dbReference type="SUPFAM" id="SSF48498">
    <property type="entry name" value="Tetracyclin repressor-like, C-terminal domain"/>
    <property type="match status" value="1"/>
</dbReference>
<feature type="domain" description="HTH tetR-type" evidence="5">
    <location>
        <begin position="8"/>
        <end position="68"/>
    </location>
</feature>
<reference evidence="6" key="2">
    <citation type="journal article" date="2021" name="PeerJ">
        <title>Extensive microbial diversity within the chicken gut microbiome revealed by metagenomics and culture.</title>
        <authorList>
            <person name="Gilroy R."/>
            <person name="Ravi A."/>
            <person name="Getino M."/>
            <person name="Pursley I."/>
            <person name="Horton D.L."/>
            <person name="Alikhan N.F."/>
            <person name="Baker D."/>
            <person name="Gharbi K."/>
            <person name="Hall N."/>
            <person name="Watson M."/>
            <person name="Adriaenssens E.M."/>
            <person name="Foster-Nyarko E."/>
            <person name="Jarju S."/>
            <person name="Secka A."/>
            <person name="Antonio M."/>
            <person name="Oren A."/>
            <person name="Chaudhuri R.R."/>
            <person name="La Ragione R."/>
            <person name="Hildebrand F."/>
            <person name="Pallen M.J."/>
        </authorList>
    </citation>
    <scope>NUCLEOTIDE SEQUENCE</scope>
    <source>
        <strain evidence="6">14700</strain>
    </source>
</reference>
<protein>
    <submittedName>
        <fullName evidence="6">TetR/AcrR family transcriptional regulator</fullName>
    </submittedName>
</protein>
<evidence type="ECO:0000313" key="6">
    <source>
        <dbReference type="EMBL" id="MBO8469746.1"/>
    </source>
</evidence>
<dbReference type="AlphaFoldDB" id="A0A9D9ICL3"/>
<dbReference type="EMBL" id="JADIMF010000138">
    <property type="protein sequence ID" value="MBO8469746.1"/>
    <property type="molecule type" value="Genomic_DNA"/>
</dbReference>
<proteinExistence type="predicted"/>
<feature type="DNA-binding region" description="H-T-H motif" evidence="4">
    <location>
        <begin position="31"/>
        <end position="50"/>
    </location>
</feature>
<name>A0A9D9ICL3_9SPIO</name>
<keyword evidence="1" id="KW-0805">Transcription regulation</keyword>
<evidence type="ECO:0000256" key="4">
    <source>
        <dbReference type="PROSITE-ProRule" id="PRU00335"/>
    </source>
</evidence>
<dbReference type="InterPro" id="IPR050109">
    <property type="entry name" value="HTH-type_TetR-like_transc_reg"/>
</dbReference>
<gene>
    <name evidence="6" type="ORF">IAA72_08185</name>
</gene>
<reference evidence="6" key="1">
    <citation type="submission" date="2020-10" db="EMBL/GenBank/DDBJ databases">
        <authorList>
            <person name="Gilroy R."/>
        </authorList>
    </citation>
    <scope>NUCLEOTIDE SEQUENCE</scope>
    <source>
        <strain evidence="6">14700</strain>
    </source>
</reference>
<dbReference type="Pfam" id="PF00440">
    <property type="entry name" value="TetR_N"/>
    <property type="match status" value="1"/>
</dbReference>
<dbReference type="PANTHER" id="PTHR30055:SF234">
    <property type="entry name" value="HTH-TYPE TRANSCRIPTIONAL REGULATOR BETI"/>
    <property type="match status" value="1"/>
</dbReference>
<dbReference type="Proteomes" id="UP000810292">
    <property type="component" value="Unassembled WGS sequence"/>
</dbReference>
<dbReference type="InterPro" id="IPR036271">
    <property type="entry name" value="Tet_transcr_reg_TetR-rel_C_sf"/>
</dbReference>
<evidence type="ECO:0000256" key="3">
    <source>
        <dbReference type="ARBA" id="ARBA00023163"/>
    </source>
</evidence>
<keyword evidence="3" id="KW-0804">Transcription</keyword>
<keyword evidence="2 4" id="KW-0238">DNA-binding</keyword>
<dbReference type="GO" id="GO:0003700">
    <property type="term" value="F:DNA-binding transcription factor activity"/>
    <property type="evidence" value="ECO:0007669"/>
    <property type="project" value="TreeGrafter"/>
</dbReference>
<evidence type="ECO:0000256" key="2">
    <source>
        <dbReference type="ARBA" id="ARBA00023125"/>
    </source>
</evidence>
<evidence type="ECO:0000259" key="5">
    <source>
        <dbReference type="PROSITE" id="PS50977"/>
    </source>
</evidence>
<dbReference type="SUPFAM" id="SSF46689">
    <property type="entry name" value="Homeodomain-like"/>
    <property type="match status" value="1"/>
</dbReference>
<sequence length="198" mass="22801">MPKKIDHEERKENILRTALSVFADEGYRDSNLSLIAEKAGISRPTIYQYFHDKDEIYYYAVKLVTGRLFTKYSLIAWEDDGSDEIERMHRILEDIIDTAKENEDALVNLMDVMIGAKREGVDFADVIHHRTAKLSILFRRLIRQGIANGTIKNVDIDKAADAIFNLVELQCFQIAFFRTFDKDAAMTLIDSYLESIKA</sequence>
<dbReference type="PANTHER" id="PTHR30055">
    <property type="entry name" value="HTH-TYPE TRANSCRIPTIONAL REGULATOR RUTR"/>
    <property type="match status" value="1"/>
</dbReference>
<dbReference type="FunFam" id="1.10.10.60:FF:000141">
    <property type="entry name" value="TetR family transcriptional regulator"/>
    <property type="match status" value="1"/>
</dbReference>
<accession>A0A9D9ICL3</accession>